<proteinExistence type="predicted"/>
<protein>
    <submittedName>
        <fullName evidence="2">Uncharacterized protein</fullName>
    </submittedName>
</protein>
<dbReference type="AlphaFoldDB" id="A0AAE0F8R7"/>
<dbReference type="EMBL" id="LGRX02022861">
    <property type="protein sequence ID" value="KAK3255089.1"/>
    <property type="molecule type" value="Genomic_DNA"/>
</dbReference>
<evidence type="ECO:0000313" key="3">
    <source>
        <dbReference type="Proteomes" id="UP001190700"/>
    </source>
</evidence>
<sequence length="356" mass="40157">MWVHERDSRDSEEAHATTPTVTVTRDPHGASFAWIVPEDTEEELETERVPSLCIVPGQAITVKMETGGNAFAVVREFATKNNCDEAFARITWYEEGVLDQHDEISLLTVQSEMPVDDNMYTSEWAENAKKAVFDSVYWHFNDGTDVGPHLSWGWDRKSRTLLGIPKYMPRDLRGLWDSVLHPALSMGLEICANETLKCKVETAIISPLRRLSIDKIQEERTCQLCDTKCSNTIFRLGFWRTGGSSSSGCRIAENVFHIFAGYTCAASCVLAYDCMSTAPIISQCIPVHRSLRFCDICSIHRVESTKANSHLRVMETYIGRILRCRGGGVDCLAFDDARFDVRTFMNERSLCVCAKR</sequence>
<dbReference type="Proteomes" id="UP001190700">
    <property type="component" value="Unassembled WGS sequence"/>
</dbReference>
<keyword evidence="3" id="KW-1185">Reference proteome</keyword>
<evidence type="ECO:0000313" key="2">
    <source>
        <dbReference type="EMBL" id="KAK3255089.1"/>
    </source>
</evidence>
<name>A0AAE0F8R7_9CHLO</name>
<organism evidence="2 3">
    <name type="scientific">Cymbomonas tetramitiformis</name>
    <dbReference type="NCBI Taxonomy" id="36881"/>
    <lineage>
        <taxon>Eukaryota</taxon>
        <taxon>Viridiplantae</taxon>
        <taxon>Chlorophyta</taxon>
        <taxon>Pyramimonadophyceae</taxon>
        <taxon>Pyramimonadales</taxon>
        <taxon>Pyramimonadaceae</taxon>
        <taxon>Cymbomonas</taxon>
    </lineage>
</organism>
<gene>
    <name evidence="2" type="ORF">CYMTET_35716</name>
</gene>
<feature type="region of interest" description="Disordered" evidence="1">
    <location>
        <begin position="1"/>
        <end position="22"/>
    </location>
</feature>
<accession>A0AAE0F8R7</accession>
<evidence type="ECO:0000256" key="1">
    <source>
        <dbReference type="SAM" id="MobiDB-lite"/>
    </source>
</evidence>
<reference evidence="2 3" key="1">
    <citation type="journal article" date="2015" name="Genome Biol. Evol.">
        <title>Comparative Genomics of a Bacterivorous Green Alga Reveals Evolutionary Causalities and Consequences of Phago-Mixotrophic Mode of Nutrition.</title>
        <authorList>
            <person name="Burns J.A."/>
            <person name="Paasch A."/>
            <person name="Narechania A."/>
            <person name="Kim E."/>
        </authorList>
    </citation>
    <scope>NUCLEOTIDE SEQUENCE [LARGE SCALE GENOMIC DNA]</scope>
    <source>
        <strain evidence="2 3">PLY_AMNH</strain>
    </source>
</reference>
<feature type="compositionally biased region" description="Basic and acidic residues" evidence="1">
    <location>
        <begin position="1"/>
        <end position="15"/>
    </location>
</feature>
<comment type="caution">
    <text evidence="2">The sequence shown here is derived from an EMBL/GenBank/DDBJ whole genome shotgun (WGS) entry which is preliminary data.</text>
</comment>